<evidence type="ECO:0000256" key="1">
    <source>
        <dbReference type="SAM" id="Phobius"/>
    </source>
</evidence>
<keyword evidence="1" id="KW-0472">Membrane</keyword>
<sequence>MPSIEELQLEIETIKKRNQRVESDKAWETCWTRKIIILFLTYIVIVIFFFFAQLPKPFINAIVPAIAFALSTLTVPLFKKWWLKV</sequence>
<reference evidence="2 3" key="1">
    <citation type="journal article" date="2015" name="Nature">
        <title>rRNA introns, odd ribosomes, and small enigmatic genomes across a large radiation of phyla.</title>
        <authorList>
            <person name="Brown C.T."/>
            <person name="Hug L.A."/>
            <person name="Thomas B.C."/>
            <person name="Sharon I."/>
            <person name="Castelle C.J."/>
            <person name="Singh A."/>
            <person name="Wilkins M.J."/>
            <person name="Williams K.H."/>
            <person name="Banfield J.F."/>
        </authorList>
    </citation>
    <scope>NUCLEOTIDE SEQUENCE [LARGE SCALE GENOMIC DNA]</scope>
</reference>
<dbReference type="AlphaFoldDB" id="A0A0G0WIQ6"/>
<feature type="transmembrane region" description="Helical" evidence="1">
    <location>
        <begin position="58"/>
        <end position="78"/>
    </location>
</feature>
<keyword evidence="1" id="KW-0812">Transmembrane</keyword>
<keyword evidence="1" id="KW-1133">Transmembrane helix</keyword>
<name>A0A0G0WIQ6_9BACT</name>
<protein>
    <submittedName>
        <fullName evidence="2">Uncharacterized protein</fullName>
    </submittedName>
</protein>
<dbReference type="EMBL" id="LCBP01000024">
    <property type="protein sequence ID" value="KKS12750.1"/>
    <property type="molecule type" value="Genomic_DNA"/>
</dbReference>
<proteinExistence type="predicted"/>
<feature type="transmembrane region" description="Helical" evidence="1">
    <location>
        <begin position="35"/>
        <end position="52"/>
    </location>
</feature>
<accession>A0A0G0WIQ6</accession>
<dbReference type="Proteomes" id="UP000034299">
    <property type="component" value="Unassembled WGS sequence"/>
</dbReference>
<comment type="caution">
    <text evidence="2">The sequence shown here is derived from an EMBL/GenBank/DDBJ whole genome shotgun (WGS) entry which is preliminary data.</text>
</comment>
<gene>
    <name evidence="2" type="ORF">UU69_C0024G0001</name>
</gene>
<evidence type="ECO:0000313" key="2">
    <source>
        <dbReference type="EMBL" id="KKS12750.1"/>
    </source>
</evidence>
<evidence type="ECO:0000313" key="3">
    <source>
        <dbReference type="Proteomes" id="UP000034299"/>
    </source>
</evidence>
<organism evidence="2 3">
    <name type="scientific">Candidatus Magasanikbacteria bacterium GW2011_GWA2_41_55</name>
    <dbReference type="NCBI Taxonomy" id="1619038"/>
    <lineage>
        <taxon>Bacteria</taxon>
        <taxon>Candidatus Magasanikiibacteriota</taxon>
    </lineage>
</organism>